<name>A0A2S7K3U2_9PROT</name>
<dbReference type="InterPro" id="IPR036390">
    <property type="entry name" value="WH_DNA-bd_sf"/>
</dbReference>
<keyword evidence="6" id="KW-1185">Reference proteome</keyword>
<sequence length="214" mass="23245">MSSNSIYDGVKSHVLSLASPAETRILVEPLATKLFVSTTPVREALIRLAAERIVKEVPKAGFYTRALTEVETGGLYEMQALIVDWSLNSLVSAKDVAGMTLQDGARGKGAHQPSAPEDPGAAIEEVMVRVVRKTGNEDAAHITANINDRTRMARKKDAEFFPAAREAMMRALQAHGAGETVSARDEFAAYFSGVRLRLPELLRMLRSSVHKSPA</sequence>
<dbReference type="EMBL" id="PJCH01000010">
    <property type="protein sequence ID" value="PQA87184.1"/>
    <property type="molecule type" value="Genomic_DNA"/>
</dbReference>
<evidence type="ECO:0000256" key="1">
    <source>
        <dbReference type="ARBA" id="ARBA00023015"/>
    </source>
</evidence>
<dbReference type="SUPFAM" id="SSF46785">
    <property type="entry name" value="Winged helix' DNA-binding domain"/>
    <property type="match status" value="1"/>
</dbReference>
<gene>
    <name evidence="5" type="ORF">CW354_14185</name>
</gene>
<dbReference type="RefSeq" id="WP_104830742.1">
    <property type="nucleotide sequence ID" value="NZ_PJCH01000010.1"/>
</dbReference>
<dbReference type="InterPro" id="IPR036388">
    <property type="entry name" value="WH-like_DNA-bd_sf"/>
</dbReference>
<dbReference type="OrthoDB" id="8479543at2"/>
<evidence type="ECO:0000313" key="6">
    <source>
        <dbReference type="Proteomes" id="UP000239504"/>
    </source>
</evidence>
<dbReference type="Gene3D" id="1.10.10.10">
    <property type="entry name" value="Winged helix-like DNA-binding domain superfamily/Winged helix DNA-binding domain"/>
    <property type="match status" value="1"/>
</dbReference>
<dbReference type="AlphaFoldDB" id="A0A2S7K3U2"/>
<protein>
    <recommendedName>
        <fullName evidence="4">HTH gntR-type domain-containing protein</fullName>
    </recommendedName>
</protein>
<accession>A0A2S7K3U2</accession>
<keyword evidence="3" id="KW-0804">Transcription</keyword>
<keyword evidence="1" id="KW-0805">Transcription regulation</keyword>
<dbReference type="SMART" id="SM00345">
    <property type="entry name" value="HTH_GNTR"/>
    <property type="match status" value="1"/>
</dbReference>
<dbReference type="InterPro" id="IPR000524">
    <property type="entry name" value="Tscrpt_reg_HTH_GntR"/>
</dbReference>
<keyword evidence="2" id="KW-0238">DNA-binding</keyword>
<dbReference type="GO" id="GO:0003700">
    <property type="term" value="F:DNA-binding transcription factor activity"/>
    <property type="evidence" value="ECO:0007669"/>
    <property type="project" value="InterPro"/>
</dbReference>
<evidence type="ECO:0000313" key="5">
    <source>
        <dbReference type="EMBL" id="PQA87184.1"/>
    </source>
</evidence>
<comment type="caution">
    <text evidence="5">The sequence shown here is derived from an EMBL/GenBank/DDBJ whole genome shotgun (WGS) entry which is preliminary data.</text>
</comment>
<evidence type="ECO:0000256" key="3">
    <source>
        <dbReference type="ARBA" id="ARBA00023163"/>
    </source>
</evidence>
<feature type="domain" description="HTH gntR-type" evidence="4">
    <location>
        <begin position="6"/>
        <end position="64"/>
    </location>
</feature>
<evidence type="ECO:0000256" key="2">
    <source>
        <dbReference type="ARBA" id="ARBA00023125"/>
    </source>
</evidence>
<dbReference type="GO" id="GO:0003677">
    <property type="term" value="F:DNA binding"/>
    <property type="evidence" value="ECO:0007669"/>
    <property type="project" value="UniProtKB-KW"/>
</dbReference>
<reference evidence="5 6" key="1">
    <citation type="submission" date="2017-12" db="EMBL/GenBank/DDBJ databases">
        <authorList>
            <person name="Hurst M.R.H."/>
        </authorList>
    </citation>
    <scope>NUCLEOTIDE SEQUENCE [LARGE SCALE GENOMIC DNA]</scope>
    <source>
        <strain evidence="5 6">SY-3-19</strain>
    </source>
</reference>
<dbReference type="Proteomes" id="UP000239504">
    <property type="component" value="Unassembled WGS sequence"/>
</dbReference>
<organism evidence="5 6">
    <name type="scientific">Hyphococcus luteus</name>
    <dbReference type="NCBI Taxonomy" id="2058213"/>
    <lineage>
        <taxon>Bacteria</taxon>
        <taxon>Pseudomonadati</taxon>
        <taxon>Pseudomonadota</taxon>
        <taxon>Alphaproteobacteria</taxon>
        <taxon>Parvularculales</taxon>
        <taxon>Parvularculaceae</taxon>
        <taxon>Hyphococcus</taxon>
    </lineage>
</organism>
<dbReference type="Pfam" id="PF00392">
    <property type="entry name" value="GntR"/>
    <property type="match status" value="1"/>
</dbReference>
<proteinExistence type="predicted"/>
<evidence type="ECO:0000259" key="4">
    <source>
        <dbReference type="SMART" id="SM00345"/>
    </source>
</evidence>